<feature type="binding site" evidence="6">
    <location>
        <position position="165"/>
    </location>
    <ligand>
        <name>molybdate</name>
        <dbReference type="ChEBI" id="CHEBI:36264"/>
    </ligand>
</feature>
<evidence type="ECO:0000256" key="5">
    <source>
        <dbReference type="ARBA" id="ARBA00062515"/>
    </source>
</evidence>
<gene>
    <name evidence="8" type="ORF">B0X41_04715</name>
</gene>
<feature type="binding site" evidence="6">
    <location>
        <position position="60"/>
    </location>
    <ligand>
        <name>molybdate</name>
        <dbReference type="ChEBI" id="CHEBI:36264"/>
    </ligand>
</feature>
<feature type="signal peptide" evidence="7">
    <location>
        <begin position="1"/>
        <end position="22"/>
    </location>
</feature>
<name>A0AB36KDY6_HELPX</name>
<dbReference type="RefSeq" id="WP_078247591.1">
    <property type="nucleotide sequence ID" value="NZ_MBHX01000024.1"/>
</dbReference>
<dbReference type="PANTHER" id="PTHR30632">
    <property type="entry name" value="MOLYBDATE-BINDING PERIPLASMIC PROTEIN"/>
    <property type="match status" value="1"/>
</dbReference>
<dbReference type="NCBIfam" id="TIGR01256">
    <property type="entry name" value="modA"/>
    <property type="match status" value="1"/>
</dbReference>
<evidence type="ECO:0000256" key="1">
    <source>
        <dbReference type="ARBA" id="ARBA00009175"/>
    </source>
</evidence>
<dbReference type="EMBL" id="MUOR01000039">
    <property type="protein sequence ID" value="OOP95479.1"/>
    <property type="molecule type" value="Genomic_DNA"/>
</dbReference>
<dbReference type="InterPro" id="IPR050682">
    <property type="entry name" value="ModA/WtpA"/>
</dbReference>
<evidence type="ECO:0000313" key="8">
    <source>
        <dbReference type="EMBL" id="OOP95479.1"/>
    </source>
</evidence>
<evidence type="ECO:0000256" key="6">
    <source>
        <dbReference type="PIRSR" id="PIRSR004846-1"/>
    </source>
</evidence>
<dbReference type="Proteomes" id="UP000318399">
    <property type="component" value="Unassembled WGS sequence"/>
</dbReference>
<proteinExistence type="inferred from homology"/>
<evidence type="ECO:0000313" key="9">
    <source>
        <dbReference type="Proteomes" id="UP000318399"/>
    </source>
</evidence>
<dbReference type="GO" id="GO:1901359">
    <property type="term" value="F:tungstate binding"/>
    <property type="evidence" value="ECO:0007669"/>
    <property type="project" value="UniProtKB-ARBA"/>
</dbReference>
<accession>A0AB36KDY6</accession>
<keyword evidence="2 6" id="KW-0500">Molybdenum</keyword>
<comment type="subunit">
    <text evidence="5">The complex is composed of two ATP-binding proteins (ModC), two transmembrane proteins (ModB) and a solute-binding protein (ModA).</text>
</comment>
<evidence type="ECO:0000256" key="3">
    <source>
        <dbReference type="ARBA" id="ARBA00022723"/>
    </source>
</evidence>
<evidence type="ECO:0000256" key="2">
    <source>
        <dbReference type="ARBA" id="ARBA00022505"/>
    </source>
</evidence>
<dbReference type="PANTHER" id="PTHR30632:SF14">
    <property type="entry name" value="TUNGSTATE_MOLYBDATE_CHROMATE-BINDING PROTEIN MODA"/>
    <property type="match status" value="1"/>
</dbReference>
<evidence type="ECO:0000256" key="7">
    <source>
        <dbReference type="SAM" id="SignalP"/>
    </source>
</evidence>
<feature type="chain" id="PRO_5044246139" evidence="7">
    <location>
        <begin position="23"/>
        <end position="247"/>
    </location>
</feature>
<dbReference type="GO" id="GO:0015689">
    <property type="term" value="P:molybdate ion transport"/>
    <property type="evidence" value="ECO:0007669"/>
    <property type="project" value="InterPro"/>
</dbReference>
<keyword evidence="4 7" id="KW-0732">Signal</keyword>
<dbReference type="SUPFAM" id="SSF53850">
    <property type="entry name" value="Periplasmic binding protein-like II"/>
    <property type="match status" value="1"/>
</dbReference>
<dbReference type="InterPro" id="IPR044084">
    <property type="entry name" value="AvModA-like_subst-bd"/>
</dbReference>
<dbReference type="GO" id="GO:0030973">
    <property type="term" value="F:molybdate ion binding"/>
    <property type="evidence" value="ECO:0007669"/>
    <property type="project" value="InterPro"/>
</dbReference>
<dbReference type="GO" id="GO:0046872">
    <property type="term" value="F:metal ion binding"/>
    <property type="evidence" value="ECO:0007669"/>
    <property type="project" value="UniProtKB-KW"/>
</dbReference>
<keyword evidence="3 6" id="KW-0479">Metal-binding</keyword>
<comment type="caution">
    <text evidence="8">The sequence shown here is derived from an EMBL/GenBank/DDBJ whole genome shotgun (WGS) entry which is preliminary data.</text>
</comment>
<dbReference type="InterPro" id="IPR005950">
    <property type="entry name" value="ModA"/>
</dbReference>
<dbReference type="FunFam" id="3.40.190.10:FF:000035">
    <property type="entry name" value="Molybdate ABC transporter substrate-binding protein"/>
    <property type="match status" value="1"/>
</dbReference>
<dbReference type="Pfam" id="PF13531">
    <property type="entry name" value="SBP_bac_11"/>
    <property type="match status" value="1"/>
</dbReference>
<dbReference type="AlphaFoldDB" id="A0AB36KDY6"/>
<sequence length="247" mass="27567">MKNTFKAFAFLIVFFSSTALLAQDLKIAAAANLTRALKALVKEFQKEHPKDAVKISFNSSGKLYAQIAQNAPFDLFISADITRPKKLHDEKITPFKEEVYAKGVLVLWSENLKMDSLEILKDPKIKHIAMANPKLAPYGKASMEVLENLKLTSSLKSKIIYGASISQAHQFVATKNAQIGFGALSLMDKKDKNLSYFIIDKALYNPIEQALIITKNGANNPLAKVFKDFLFSPKARAIFKEYGYIVD</sequence>
<protein>
    <submittedName>
        <fullName evidence="8">Molybdate ABC transporter substrate-binding protein</fullName>
    </submittedName>
</protein>
<reference evidence="8 9" key="1">
    <citation type="journal article" date="2017" name="Front. Cell. Infect. Microbiol.">
        <title>Whole Genome Sequence and Phylogenetic Analysis Show Helicobacter pylori Strains from Latin America Have Followed a Unique Evolution Pathway.</title>
        <authorList>
            <person name="Munoz-Ramirez Z.Y."/>
            <person name="Mendez-Tenorio A."/>
            <person name="Kato I."/>
            <person name="Bravo M.M."/>
            <person name="Rizzato C."/>
            <person name="Thorell K."/>
            <person name="Torres R.C."/>
            <person name="Aviles-Jimenez F."/>
            <person name="Camorlinga M."/>
            <person name="Canzian F."/>
            <person name="Torres J."/>
        </authorList>
    </citation>
    <scope>NUCLEOTIDE SEQUENCE [LARGE SCALE GENOMIC DNA]</scope>
    <source>
        <strain evidence="8 9">CC26084</strain>
    </source>
</reference>
<dbReference type="Gene3D" id="3.40.190.10">
    <property type="entry name" value="Periplasmic binding protein-like II"/>
    <property type="match status" value="2"/>
</dbReference>
<dbReference type="PIRSF" id="PIRSF004846">
    <property type="entry name" value="ModA"/>
    <property type="match status" value="1"/>
</dbReference>
<evidence type="ECO:0000256" key="4">
    <source>
        <dbReference type="ARBA" id="ARBA00022729"/>
    </source>
</evidence>
<comment type="similarity">
    <text evidence="1">Belongs to the bacterial solute-binding protein ModA family.</text>
</comment>
<organism evidence="8 9">
    <name type="scientific">Helicobacter pylori</name>
    <name type="common">Campylobacter pylori</name>
    <dbReference type="NCBI Taxonomy" id="210"/>
    <lineage>
        <taxon>Bacteria</taxon>
        <taxon>Pseudomonadati</taxon>
        <taxon>Campylobacterota</taxon>
        <taxon>Epsilonproteobacteria</taxon>
        <taxon>Campylobacterales</taxon>
        <taxon>Helicobacteraceae</taxon>
        <taxon>Helicobacter</taxon>
    </lineage>
</organism>
<dbReference type="CDD" id="cd13539">
    <property type="entry name" value="PBP2_AvModA"/>
    <property type="match status" value="1"/>
</dbReference>